<name>A0A3P3VXC1_9FLAO</name>
<dbReference type="OrthoDB" id="1190170at2"/>
<keyword evidence="2" id="KW-1185">Reference proteome</keyword>
<comment type="caution">
    <text evidence="1">The sequence shown here is derived from an EMBL/GenBank/DDBJ whole genome shotgun (WGS) entry which is preliminary data.</text>
</comment>
<gene>
    <name evidence="1" type="ORF">EG240_15885</name>
</gene>
<evidence type="ECO:0000313" key="2">
    <source>
        <dbReference type="Proteomes" id="UP000275719"/>
    </source>
</evidence>
<dbReference type="EMBL" id="RQVQ01000072">
    <property type="protein sequence ID" value="RRJ86698.1"/>
    <property type="molecule type" value="Genomic_DNA"/>
</dbReference>
<accession>A0A3P3VXC1</accession>
<proteinExistence type="predicted"/>
<reference evidence="1 2" key="1">
    <citation type="submission" date="2018-11" db="EMBL/GenBank/DDBJ databases">
        <title>Flavobacterium sp. nov., YIM 102701-2 draft genome.</title>
        <authorList>
            <person name="Li G."/>
            <person name="Jiang Y."/>
        </authorList>
    </citation>
    <scope>NUCLEOTIDE SEQUENCE [LARGE SCALE GENOMIC DNA]</scope>
    <source>
        <strain evidence="1 2">YIM 102701-2</strain>
    </source>
</reference>
<evidence type="ECO:0000313" key="1">
    <source>
        <dbReference type="EMBL" id="RRJ86698.1"/>
    </source>
</evidence>
<protein>
    <submittedName>
        <fullName evidence="1">Uncharacterized protein</fullName>
    </submittedName>
</protein>
<dbReference type="Proteomes" id="UP000275719">
    <property type="component" value="Unassembled WGS sequence"/>
</dbReference>
<dbReference type="AlphaFoldDB" id="A0A3P3VXC1"/>
<organism evidence="1 2">
    <name type="scientific">Paenimyroides tangerinum</name>
    <dbReference type="NCBI Taxonomy" id="2488728"/>
    <lineage>
        <taxon>Bacteria</taxon>
        <taxon>Pseudomonadati</taxon>
        <taxon>Bacteroidota</taxon>
        <taxon>Flavobacteriia</taxon>
        <taxon>Flavobacteriales</taxon>
        <taxon>Flavobacteriaceae</taxon>
        <taxon>Paenimyroides</taxon>
    </lineage>
</organism>
<dbReference type="RefSeq" id="WP_125020316.1">
    <property type="nucleotide sequence ID" value="NZ_RQVQ01000072.1"/>
</dbReference>
<sequence>MKYIDKDTTPNCKVEKKKFEWGESYNYYTPIFSIKNFSKSNLKNSIIIFGENNFKKQLLLIYNAIINHDEFEKLKNYKYEEIKRTSILELINYYFKKNETLISP</sequence>